<gene>
    <name evidence="2" type="ORF">GCM10008916_14740</name>
</gene>
<keyword evidence="3" id="KW-1185">Reference proteome</keyword>
<feature type="transmembrane region" description="Helical" evidence="1">
    <location>
        <begin position="32"/>
        <end position="49"/>
    </location>
</feature>
<keyword evidence="1" id="KW-0812">Transmembrane</keyword>
<sequence>MKKINTKKINLGLIIIFTTIFLRRFVQLPDFIYGLGVGISSTLTAIWIYEFRNMNKILETNK</sequence>
<feature type="transmembrane region" description="Helical" evidence="1">
    <location>
        <begin position="9"/>
        <end position="26"/>
    </location>
</feature>
<accession>A0ABP3WXE4</accession>
<evidence type="ECO:0000313" key="2">
    <source>
        <dbReference type="EMBL" id="GAA0858141.1"/>
    </source>
</evidence>
<comment type="caution">
    <text evidence="2">The sequence shown here is derived from an EMBL/GenBank/DDBJ whole genome shotgun (WGS) entry which is preliminary data.</text>
</comment>
<protein>
    <submittedName>
        <fullName evidence="2">Uncharacterized protein</fullName>
    </submittedName>
</protein>
<name>A0ABP3WXE4_9CLOT</name>
<dbReference type="EMBL" id="BAAACO010000001">
    <property type="protein sequence ID" value="GAA0858141.1"/>
    <property type="molecule type" value="Genomic_DNA"/>
</dbReference>
<organism evidence="2 3">
    <name type="scientific">Clostridium nitritogenes</name>
    <dbReference type="NCBI Taxonomy" id="83340"/>
    <lineage>
        <taxon>Bacteria</taxon>
        <taxon>Bacillati</taxon>
        <taxon>Bacillota</taxon>
        <taxon>Clostridia</taxon>
        <taxon>Eubacteriales</taxon>
        <taxon>Clostridiaceae</taxon>
        <taxon>Clostridium</taxon>
    </lineage>
</organism>
<keyword evidence="1" id="KW-0472">Membrane</keyword>
<proteinExistence type="predicted"/>
<reference evidence="3" key="1">
    <citation type="journal article" date="2019" name="Int. J. Syst. Evol. Microbiol.">
        <title>The Global Catalogue of Microorganisms (GCM) 10K type strain sequencing project: providing services to taxonomists for standard genome sequencing and annotation.</title>
        <authorList>
            <consortium name="The Broad Institute Genomics Platform"/>
            <consortium name="The Broad Institute Genome Sequencing Center for Infectious Disease"/>
            <person name="Wu L."/>
            <person name="Ma J."/>
        </authorList>
    </citation>
    <scope>NUCLEOTIDE SEQUENCE [LARGE SCALE GENOMIC DNA]</scope>
    <source>
        <strain evidence="3">JCM 6485</strain>
    </source>
</reference>
<keyword evidence="1" id="KW-1133">Transmembrane helix</keyword>
<dbReference type="RefSeq" id="WP_054199877.1">
    <property type="nucleotide sequence ID" value="NZ_BAAACO010000001.1"/>
</dbReference>
<dbReference type="Proteomes" id="UP001501764">
    <property type="component" value="Unassembled WGS sequence"/>
</dbReference>
<evidence type="ECO:0000313" key="3">
    <source>
        <dbReference type="Proteomes" id="UP001501764"/>
    </source>
</evidence>
<evidence type="ECO:0000256" key="1">
    <source>
        <dbReference type="SAM" id="Phobius"/>
    </source>
</evidence>